<dbReference type="PANTHER" id="PTHR32329:SF2">
    <property type="entry name" value="BIFUNCTIONAL PROTEIN [INCLUDES 2-HYDROXYACYL-COA DEHYDRATASE (N-TER) AND ITS ACTIVATOR DOMAIN (C_TERM)"/>
    <property type="match status" value="1"/>
</dbReference>
<proteinExistence type="predicted"/>
<dbReference type="Pfam" id="PF09989">
    <property type="entry name" value="DUF2229"/>
    <property type="match status" value="1"/>
</dbReference>
<name>A0A0F9JVF1_9ZZZZ</name>
<sequence length="309" mass="34129">FWRHCGLEVIVSGPTNRATAAAGTAHAVAEPCFPVIVAHGHLAELIERNVDYLFVPNTVSAQTRWLDTESHVCPWGQTLPFVLRRVPAFEKHIDRFLAPMVRFRDGPKAVGKVLRALGKGLGIRRSVVDSALAEAYAAQDRFTQRLLAVGREALAVLAETGSPGIVITGRPYNIHDDGVNLSVARKLRDYYGVNCLPIDCLDTESVDIRDINDGMYWLYGRNILAAARIVSRHDNLHIVHITNFKCGPDSYIKHFIRAASGKPFLTLQFDGHSNDAGMMTRCEAYLDSKGILRPWKRESSAEDAAVLSG</sequence>
<evidence type="ECO:0000259" key="1">
    <source>
        <dbReference type="Pfam" id="PF09989"/>
    </source>
</evidence>
<accession>A0A0F9JVF1</accession>
<reference evidence="2" key="1">
    <citation type="journal article" date="2015" name="Nature">
        <title>Complex archaea that bridge the gap between prokaryotes and eukaryotes.</title>
        <authorList>
            <person name="Spang A."/>
            <person name="Saw J.H."/>
            <person name="Jorgensen S.L."/>
            <person name="Zaremba-Niedzwiedzka K."/>
            <person name="Martijn J."/>
            <person name="Lind A.E."/>
            <person name="van Eijk R."/>
            <person name="Schleper C."/>
            <person name="Guy L."/>
            <person name="Ettema T.J."/>
        </authorList>
    </citation>
    <scope>NUCLEOTIDE SEQUENCE</scope>
</reference>
<protein>
    <recommendedName>
        <fullName evidence="1">DUF2229 domain-containing protein</fullName>
    </recommendedName>
</protein>
<gene>
    <name evidence="2" type="ORF">LCGC14_1779870</name>
</gene>
<organism evidence="2">
    <name type="scientific">marine sediment metagenome</name>
    <dbReference type="NCBI Taxonomy" id="412755"/>
    <lineage>
        <taxon>unclassified sequences</taxon>
        <taxon>metagenomes</taxon>
        <taxon>ecological metagenomes</taxon>
    </lineage>
</organism>
<evidence type="ECO:0000313" key="2">
    <source>
        <dbReference type="EMBL" id="KKM02893.1"/>
    </source>
</evidence>
<comment type="caution">
    <text evidence="2">The sequence shown here is derived from an EMBL/GenBank/DDBJ whole genome shotgun (WGS) entry which is preliminary data.</text>
</comment>
<dbReference type="AlphaFoldDB" id="A0A0F9JVF1"/>
<feature type="domain" description="DUF2229" evidence="1">
    <location>
        <begin position="1"/>
        <end position="200"/>
    </location>
</feature>
<dbReference type="InterPro" id="IPR018709">
    <property type="entry name" value="CoA_activase_DUF2229"/>
</dbReference>
<feature type="non-terminal residue" evidence="2">
    <location>
        <position position="1"/>
    </location>
</feature>
<dbReference type="InterPro" id="IPR051805">
    <property type="entry name" value="Dehydratase_Activator_Redct"/>
</dbReference>
<dbReference type="PANTHER" id="PTHR32329">
    <property type="entry name" value="BIFUNCTIONAL PROTEIN [INCLUDES 2-HYDROXYACYL-COA DEHYDRATASE (N-TER) AND ITS ACTIVATOR DOMAIN (C_TERM)-RELATED"/>
    <property type="match status" value="1"/>
</dbReference>
<dbReference type="EMBL" id="LAZR01016813">
    <property type="protein sequence ID" value="KKM02893.1"/>
    <property type="molecule type" value="Genomic_DNA"/>
</dbReference>